<evidence type="ECO:0000256" key="8">
    <source>
        <dbReference type="ARBA" id="ARBA00022741"/>
    </source>
</evidence>
<keyword evidence="11" id="KW-0472">Membrane</keyword>
<evidence type="ECO:0000256" key="14">
    <source>
        <dbReference type="ARBA" id="ARBA00023288"/>
    </source>
</evidence>
<dbReference type="PANTHER" id="PTHR11711">
    <property type="entry name" value="ADP RIBOSYLATION FACTOR-RELATED"/>
    <property type="match status" value="1"/>
</dbReference>
<dbReference type="GeneID" id="75577561"/>
<evidence type="ECO:0000313" key="20">
    <source>
        <dbReference type="Proteomes" id="UP000471633"/>
    </source>
</evidence>
<dbReference type="GO" id="GO:0046872">
    <property type="term" value="F:metal ion binding"/>
    <property type="evidence" value="ECO:0007669"/>
    <property type="project" value="UniProtKB-KW"/>
</dbReference>
<dbReference type="InterPro" id="IPR005225">
    <property type="entry name" value="Small_GTP-bd"/>
</dbReference>
<organism evidence="19">
    <name type="scientific">Schistosoma haematobium</name>
    <name type="common">Blood fluke</name>
    <dbReference type="NCBI Taxonomy" id="6185"/>
    <lineage>
        <taxon>Eukaryota</taxon>
        <taxon>Metazoa</taxon>
        <taxon>Spiralia</taxon>
        <taxon>Lophotrochozoa</taxon>
        <taxon>Platyhelminthes</taxon>
        <taxon>Trematoda</taxon>
        <taxon>Digenea</taxon>
        <taxon>Strigeidida</taxon>
        <taxon>Schistosomatoidea</taxon>
        <taxon>Schistosomatidae</taxon>
        <taxon>Schistosoma</taxon>
    </lineage>
</organism>
<feature type="binding site" evidence="16">
    <location>
        <position position="50"/>
    </location>
    <ligand>
        <name>Mg(2+)</name>
        <dbReference type="ChEBI" id="CHEBI:18420"/>
    </ligand>
</feature>
<comment type="subcellular location">
    <subcellularLocation>
        <location evidence="3">Cell projection</location>
        <location evidence="3">Cilium membrane</location>
        <topology evidence="3">Peripheral membrane protein</topology>
        <orientation evidence="3">Cytoplasmic side</orientation>
    </subcellularLocation>
    <subcellularLocation>
        <location evidence="2">Cytoplasm</location>
        <location evidence="2">Cytoskeleton</location>
        <location evidence="2">Cilium axoneme</location>
    </subcellularLocation>
    <subcellularLocation>
        <location evidence="1">Cytoplasm</location>
        <location evidence="1">Cytoskeleton</location>
        <location evidence="1">Cilium basal body</location>
    </subcellularLocation>
</comment>
<keyword evidence="6" id="KW-0963">Cytoplasm</keyword>
<dbReference type="Proteomes" id="UP000471633">
    <property type="component" value="Unassembled WGS sequence"/>
</dbReference>
<evidence type="ECO:0000256" key="16">
    <source>
        <dbReference type="PIRSR" id="PIRSR606689-2"/>
    </source>
</evidence>
<dbReference type="GO" id="GO:0003924">
    <property type="term" value="F:GTPase activity"/>
    <property type="evidence" value="ECO:0007669"/>
    <property type="project" value="InterPro"/>
</dbReference>
<dbReference type="AlphaFoldDB" id="A0A095AJW5"/>
<dbReference type="GO" id="GO:0030030">
    <property type="term" value="P:cell projection organization"/>
    <property type="evidence" value="ECO:0007669"/>
    <property type="project" value="UniProtKB-KW"/>
</dbReference>
<comment type="similarity">
    <text evidence="17">Belongs to the small GTPase superfamily. Arf family.</text>
</comment>
<evidence type="ECO:0000256" key="3">
    <source>
        <dbReference type="ARBA" id="ARBA00004522"/>
    </source>
</evidence>
<feature type="binding site" evidence="15">
    <location>
        <begin position="130"/>
        <end position="133"/>
    </location>
    <ligand>
        <name>GTP</name>
        <dbReference type="ChEBI" id="CHEBI:37565"/>
    </ligand>
</feature>
<keyword evidence="7" id="KW-0519">Myristate</keyword>
<name>A0A095AJW5_SCHHA</name>
<keyword evidence="5" id="KW-1003">Cell membrane</keyword>
<dbReference type="InterPro" id="IPR027417">
    <property type="entry name" value="P-loop_NTPase"/>
</dbReference>
<dbReference type="SMART" id="SM00178">
    <property type="entry name" value="SAR"/>
    <property type="match status" value="1"/>
</dbReference>
<evidence type="ECO:0000256" key="11">
    <source>
        <dbReference type="ARBA" id="ARBA00023136"/>
    </source>
</evidence>
<reference evidence="18" key="2">
    <citation type="journal article" date="2019" name="Gigascience">
        <title>High-quality Schistosoma haematobium genome achieved by single-molecule and long-range sequencing.</title>
        <authorList>
            <person name="Stroehlein A.J."/>
            <person name="Korhonen P.K."/>
            <person name="Chong T.M."/>
            <person name="Lim Y.L."/>
            <person name="Chan K.G."/>
            <person name="Webster B."/>
            <person name="Rollinson D."/>
            <person name="Brindley P.J."/>
            <person name="Gasser R.B."/>
            <person name="Young N.D."/>
        </authorList>
    </citation>
    <scope>NUCLEOTIDE SEQUENCE</scope>
</reference>
<dbReference type="STRING" id="6185.A0A095AJW5"/>
<dbReference type="GO" id="GO:0005525">
    <property type="term" value="F:GTP binding"/>
    <property type="evidence" value="ECO:0007669"/>
    <property type="project" value="UniProtKB-KW"/>
</dbReference>
<dbReference type="SMART" id="SM00177">
    <property type="entry name" value="ARF"/>
    <property type="match status" value="1"/>
</dbReference>
<dbReference type="EMBL" id="AMPZ03000004">
    <property type="protein sequence ID" value="KAH9585488.1"/>
    <property type="molecule type" value="Genomic_DNA"/>
</dbReference>
<reference evidence="19" key="1">
    <citation type="journal article" date="2012" name="Nat. Genet.">
        <title>Whole-genome sequence of Schistosoma haematobium.</title>
        <authorList>
            <person name="Young N.D."/>
            <person name="Jex A.R."/>
            <person name="Li B."/>
            <person name="Liu S."/>
            <person name="Yang L."/>
            <person name="Xiong Z."/>
            <person name="Li Y."/>
            <person name="Cantacessi C."/>
            <person name="Hall R.S."/>
            <person name="Xu X."/>
            <person name="Chen F."/>
            <person name="Wu X."/>
            <person name="Zerlotini A."/>
            <person name="Oliveira G."/>
            <person name="Hofmann A."/>
            <person name="Zhang G."/>
            <person name="Fang X."/>
            <person name="Kang Y."/>
            <person name="Campbell B.E."/>
            <person name="Loukas A."/>
            <person name="Ranganathan S."/>
            <person name="Rollinson D."/>
            <person name="Rinaldi G."/>
            <person name="Brindley P.J."/>
            <person name="Yang H."/>
            <person name="Wang J."/>
            <person name="Wang J."/>
            <person name="Gasser R.B."/>
        </authorList>
    </citation>
    <scope>NUCLEOTIDE SEQUENCE [LARGE SCALE GENOMIC DNA]</scope>
</reference>
<dbReference type="SUPFAM" id="SSF52540">
    <property type="entry name" value="P-loop containing nucleoside triphosphate hydrolases"/>
    <property type="match status" value="1"/>
</dbReference>
<dbReference type="PRINTS" id="PR00328">
    <property type="entry name" value="SAR1GTPBP"/>
</dbReference>
<keyword evidence="14" id="KW-0449">Lipoprotein</keyword>
<evidence type="ECO:0000256" key="7">
    <source>
        <dbReference type="ARBA" id="ARBA00022707"/>
    </source>
</evidence>
<reference evidence="18" key="3">
    <citation type="submission" date="2021-06" db="EMBL/GenBank/DDBJ databases">
        <title>Chromosome-level genome assembly for S. haematobium.</title>
        <authorList>
            <person name="Stroehlein A.J."/>
        </authorList>
    </citation>
    <scope>NUCLEOTIDE SEQUENCE</scope>
</reference>
<dbReference type="PROSITE" id="PS51417">
    <property type="entry name" value="ARF"/>
    <property type="match status" value="1"/>
</dbReference>
<keyword evidence="20" id="KW-1185">Reference proteome</keyword>
<evidence type="ECO:0000256" key="6">
    <source>
        <dbReference type="ARBA" id="ARBA00022490"/>
    </source>
</evidence>
<dbReference type="EMBL" id="KL250603">
    <property type="protein sequence ID" value="KGB34341.1"/>
    <property type="molecule type" value="Genomic_DNA"/>
</dbReference>
<keyword evidence="12" id="KW-0206">Cytoskeleton</keyword>
<dbReference type="RefSeq" id="XP_051068128.1">
    <property type="nucleotide sequence ID" value="XM_051214943.1"/>
</dbReference>
<evidence type="ECO:0000256" key="15">
    <source>
        <dbReference type="PIRSR" id="PIRSR606689-1"/>
    </source>
</evidence>
<evidence type="ECO:0000256" key="10">
    <source>
        <dbReference type="ARBA" id="ARBA00023134"/>
    </source>
</evidence>
<sequence>MWLFEIISKIFGLLRKEVKVLVIGLDNSGKSTILNKLQSKETQNSLTIPTIGYNVEKIRVSQMIFLCFDMSGSGAYRNLWEKFYKECEAIIYVIDSSDELRLTVVEDEFQQLLKHPDICNRRIPILLFANKMDLSNSITVKEIVKILGLEQLRNKSWRIFASNAINGEGLNDGLMWLFGQLKQSNN</sequence>
<dbReference type="Pfam" id="PF00025">
    <property type="entry name" value="Arf"/>
    <property type="match status" value="1"/>
</dbReference>
<keyword evidence="16" id="KW-0460">Magnesium</keyword>
<dbReference type="NCBIfam" id="TIGR00231">
    <property type="entry name" value="small_GTP"/>
    <property type="match status" value="1"/>
</dbReference>
<evidence type="ECO:0000256" key="9">
    <source>
        <dbReference type="ARBA" id="ARBA00022794"/>
    </source>
</evidence>
<gene>
    <name evidence="18" type="primary">ARL6</name>
    <name evidence="18" type="ORF">MS3_00006721</name>
    <name evidence="19" type="ORF">MS3_02543</name>
</gene>
<keyword evidence="10 15" id="KW-0342">GTP-binding</keyword>
<evidence type="ECO:0000256" key="12">
    <source>
        <dbReference type="ARBA" id="ARBA00023212"/>
    </source>
</evidence>
<proteinExistence type="inferred from homology"/>
<dbReference type="GO" id="GO:0060170">
    <property type="term" value="C:ciliary membrane"/>
    <property type="evidence" value="ECO:0007669"/>
    <property type="project" value="UniProtKB-SubCell"/>
</dbReference>
<keyword evidence="13" id="KW-0966">Cell projection</keyword>
<evidence type="ECO:0000256" key="1">
    <source>
        <dbReference type="ARBA" id="ARBA00004120"/>
    </source>
</evidence>
<dbReference type="InterPro" id="IPR006689">
    <property type="entry name" value="Small_GTPase_ARF/SAR"/>
</dbReference>
<keyword evidence="9" id="KW-0970">Cilium biogenesis/degradation</keyword>
<dbReference type="Gene3D" id="3.40.50.300">
    <property type="entry name" value="P-loop containing nucleotide triphosphate hydrolases"/>
    <property type="match status" value="1"/>
</dbReference>
<evidence type="ECO:0000313" key="18">
    <source>
        <dbReference type="EMBL" id="KAH9585488.1"/>
    </source>
</evidence>
<evidence type="ECO:0000256" key="17">
    <source>
        <dbReference type="RuleBase" id="RU003925"/>
    </source>
</evidence>
<feature type="binding site" evidence="15">
    <location>
        <position position="72"/>
    </location>
    <ligand>
        <name>GTP</name>
        <dbReference type="ChEBI" id="CHEBI:37565"/>
    </ligand>
</feature>
<keyword evidence="16" id="KW-0479">Metal-binding</keyword>
<evidence type="ECO:0000256" key="4">
    <source>
        <dbReference type="ARBA" id="ARBA00019766"/>
    </source>
</evidence>
<dbReference type="OrthoDB" id="442317at2759"/>
<feature type="binding site" evidence="15">
    <location>
        <begin position="24"/>
        <end position="31"/>
    </location>
    <ligand>
        <name>GTP</name>
        <dbReference type="ChEBI" id="CHEBI:37565"/>
    </ligand>
</feature>
<reference evidence="18" key="4">
    <citation type="journal article" date="2022" name="PLoS Pathog.">
        <title>Chromosome-level genome of Schistosoma haematobium underpins genome-wide explorations of molecular variation.</title>
        <authorList>
            <person name="Stroehlein A.J."/>
            <person name="Korhonen P.K."/>
            <person name="Lee V.V."/>
            <person name="Ralph S.A."/>
            <person name="Mentink-Kane M."/>
            <person name="You H."/>
            <person name="McManus D.P."/>
            <person name="Tchuente L.T."/>
            <person name="Stothard J.R."/>
            <person name="Kaur P."/>
            <person name="Dudchenko O."/>
            <person name="Aiden E.L."/>
            <person name="Yang B."/>
            <person name="Yang H."/>
            <person name="Emery A.M."/>
            <person name="Webster B.L."/>
            <person name="Brindley P.J."/>
            <person name="Rollinson D."/>
            <person name="Chang B.C.H."/>
            <person name="Gasser R.B."/>
            <person name="Young N.D."/>
        </authorList>
    </citation>
    <scope>NUCLEOTIDE SEQUENCE</scope>
</reference>
<dbReference type="CTD" id="84100"/>
<feature type="binding site" evidence="16">
    <location>
        <position position="31"/>
    </location>
    <ligand>
        <name>Mg(2+)</name>
        <dbReference type="ChEBI" id="CHEBI:18420"/>
    </ligand>
</feature>
<evidence type="ECO:0000313" key="19">
    <source>
        <dbReference type="EMBL" id="KGB34341.1"/>
    </source>
</evidence>
<accession>A0A095AJW5</accession>
<evidence type="ECO:0000256" key="5">
    <source>
        <dbReference type="ARBA" id="ARBA00022475"/>
    </source>
</evidence>
<keyword evidence="8 15" id="KW-0547">Nucleotide-binding</keyword>
<dbReference type="InterPro" id="IPR024156">
    <property type="entry name" value="Small_GTPase_ARF"/>
</dbReference>
<protein>
    <recommendedName>
        <fullName evidence="4">ADP-ribosylation factor-like protein 6</fullName>
    </recommendedName>
</protein>
<dbReference type="FunFam" id="3.40.50.300:FF:000457">
    <property type="entry name" value="ADP-ribosylation factor-like protein 6"/>
    <property type="match status" value="1"/>
</dbReference>
<evidence type="ECO:0000256" key="2">
    <source>
        <dbReference type="ARBA" id="ARBA00004430"/>
    </source>
</evidence>
<evidence type="ECO:0000256" key="13">
    <source>
        <dbReference type="ARBA" id="ARBA00023273"/>
    </source>
</evidence>
<dbReference type="GO" id="GO:0005930">
    <property type="term" value="C:axoneme"/>
    <property type="evidence" value="ECO:0007669"/>
    <property type="project" value="UniProtKB-SubCell"/>
</dbReference>
<dbReference type="KEGG" id="shx:MS3_00006721"/>